<evidence type="ECO:0000313" key="1">
    <source>
        <dbReference type="EMBL" id="MBU3876244.1"/>
    </source>
</evidence>
<dbReference type="RefSeq" id="WP_216241338.1">
    <property type="nucleotide sequence ID" value="NZ_JABACJ020000008.1"/>
</dbReference>
<dbReference type="InterPro" id="IPR019405">
    <property type="entry name" value="Lactonase_7-beta_prop"/>
</dbReference>
<accession>A0ABS6D3S9</accession>
<proteinExistence type="predicted"/>
<dbReference type="EMBL" id="JABACJ020000008">
    <property type="protein sequence ID" value="MBU3876244.1"/>
    <property type="molecule type" value="Genomic_DNA"/>
</dbReference>
<name>A0ABS6D3S9_9FIRM</name>
<sequence length="343" mass="38015">MNLSVSHILTGYLGTYASPQSKGIYRFSLDTSTGQLSKPELYYEALDCKYLSLYKGLLAAPVQKGDDAGISLLNVTSTEPVLLDHLFKELTTSCFITQDENFIYTANYHEGLVLIYQKTGQGITPFKRIEIAPKAGCHQIIFHDGLLLVPCLLLDEIRIFDPEQDFHQIGVIPFPPKTGPRHGIFTRDHRHLFVVSELSNELYLFAVEKTPGNPAPNFRLMSVHPLLEQSADFTTAPTSAAIRLSPDERYLYISTRFADVISVFELKQDGAVMIQQTGSGGIHPRDILLTPDGRYLLAVNRTEGGLVCFPVDSKNGMLGPICSRVPAFEAVSIVLDETDCAFQ</sequence>
<dbReference type="Proteomes" id="UP000723714">
    <property type="component" value="Unassembled WGS sequence"/>
</dbReference>
<dbReference type="PANTHER" id="PTHR30344">
    <property type="entry name" value="6-PHOSPHOGLUCONOLACTONASE-RELATED"/>
    <property type="match status" value="1"/>
</dbReference>
<dbReference type="Pfam" id="PF10282">
    <property type="entry name" value="Lactonase"/>
    <property type="match status" value="1"/>
</dbReference>
<dbReference type="InterPro" id="IPR050282">
    <property type="entry name" value="Cycloisomerase_2"/>
</dbReference>
<protein>
    <submittedName>
        <fullName evidence="1">Lactonase family protein</fullName>
    </submittedName>
</protein>
<dbReference type="PANTHER" id="PTHR30344:SF1">
    <property type="entry name" value="6-PHOSPHOGLUCONOLACTONASE"/>
    <property type="match status" value="1"/>
</dbReference>
<evidence type="ECO:0000313" key="2">
    <source>
        <dbReference type="Proteomes" id="UP000723714"/>
    </source>
</evidence>
<gene>
    <name evidence="1" type="ORF">HGO97_010510</name>
</gene>
<reference evidence="1 2" key="1">
    <citation type="submission" date="2021-06" db="EMBL/GenBank/DDBJ databases">
        <title>Faecalicatena sp. nov. isolated from porcine feces.</title>
        <authorList>
            <person name="Oh B.S."/>
            <person name="Lee J.H."/>
        </authorList>
    </citation>
    <scope>NUCLEOTIDE SEQUENCE [LARGE SCALE GENOMIC DNA]</scope>
    <source>
        <strain evidence="1 2">AGMB00832</strain>
    </source>
</reference>
<keyword evidence="2" id="KW-1185">Reference proteome</keyword>
<organism evidence="1 2">
    <name type="scientific">Faecalicatena faecalis</name>
    <dbReference type="NCBI Taxonomy" id="2726362"/>
    <lineage>
        <taxon>Bacteria</taxon>
        <taxon>Bacillati</taxon>
        <taxon>Bacillota</taxon>
        <taxon>Clostridia</taxon>
        <taxon>Lachnospirales</taxon>
        <taxon>Lachnospiraceae</taxon>
        <taxon>Faecalicatena</taxon>
    </lineage>
</organism>
<comment type="caution">
    <text evidence="1">The sequence shown here is derived from an EMBL/GenBank/DDBJ whole genome shotgun (WGS) entry which is preliminary data.</text>
</comment>